<dbReference type="Proteomes" id="UP001164746">
    <property type="component" value="Chromosome 11"/>
</dbReference>
<feature type="compositionally biased region" description="Acidic residues" evidence="1">
    <location>
        <begin position="45"/>
        <end position="59"/>
    </location>
</feature>
<sequence length="83" mass="9053">MEDNYSTCVGLSNMETLPLDPPLVPPKPQASFRGDTSDNTYNLPDDVEGEEEGDVDQGPDLDTLIDRYLTLTPDSHTPTGDRG</sequence>
<evidence type="ECO:0000313" key="3">
    <source>
        <dbReference type="Proteomes" id="UP001164746"/>
    </source>
</evidence>
<reference evidence="2" key="1">
    <citation type="submission" date="2022-11" db="EMBL/GenBank/DDBJ databases">
        <title>Centuries of genome instability and evolution in soft-shell clam transmissible cancer (bioRxiv).</title>
        <authorList>
            <person name="Hart S.F.M."/>
            <person name="Yonemitsu M.A."/>
            <person name="Giersch R.M."/>
            <person name="Beal B.F."/>
            <person name="Arriagada G."/>
            <person name="Davis B.W."/>
            <person name="Ostrander E.A."/>
            <person name="Goff S.P."/>
            <person name="Metzger M.J."/>
        </authorList>
    </citation>
    <scope>NUCLEOTIDE SEQUENCE</scope>
    <source>
        <strain evidence="2">MELC-2E11</strain>
        <tissue evidence="2">Siphon/mantle</tissue>
    </source>
</reference>
<accession>A0ABY7FAF7</accession>
<gene>
    <name evidence="2" type="ORF">MAR_001000</name>
</gene>
<feature type="region of interest" description="Disordered" evidence="1">
    <location>
        <begin position="1"/>
        <end position="61"/>
    </location>
</feature>
<organism evidence="2 3">
    <name type="scientific">Mya arenaria</name>
    <name type="common">Soft-shell clam</name>
    <dbReference type="NCBI Taxonomy" id="6604"/>
    <lineage>
        <taxon>Eukaryota</taxon>
        <taxon>Metazoa</taxon>
        <taxon>Spiralia</taxon>
        <taxon>Lophotrochozoa</taxon>
        <taxon>Mollusca</taxon>
        <taxon>Bivalvia</taxon>
        <taxon>Autobranchia</taxon>
        <taxon>Heteroconchia</taxon>
        <taxon>Euheterodonta</taxon>
        <taxon>Imparidentia</taxon>
        <taxon>Neoheterodontei</taxon>
        <taxon>Myida</taxon>
        <taxon>Myoidea</taxon>
        <taxon>Myidae</taxon>
        <taxon>Mya</taxon>
    </lineage>
</organism>
<evidence type="ECO:0000313" key="2">
    <source>
        <dbReference type="EMBL" id="WAR19162.1"/>
    </source>
</evidence>
<feature type="compositionally biased region" description="Pro residues" evidence="1">
    <location>
        <begin position="19"/>
        <end position="28"/>
    </location>
</feature>
<dbReference type="EMBL" id="CP111022">
    <property type="protein sequence ID" value="WAR19162.1"/>
    <property type="molecule type" value="Genomic_DNA"/>
</dbReference>
<evidence type="ECO:0000256" key="1">
    <source>
        <dbReference type="SAM" id="MobiDB-lite"/>
    </source>
</evidence>
<feature type="compositionally biased region" description="Polar residues" evidence="1">
    <location>
        <begin position="1"/>
        <end position="15"/>
    </location>
</feature>
<keyword evidence="3" id="KW-1185">Reference proteome</keyword>
<protein>
    <submittedName>
        <fullName evidence="2">Uncharacterized protein</fullName>
    </submittedName>
</protein>
<name>A0ABY7FAF7_MYAAR</name>
<proteinExistence type="predicted"/>
<feature type="non-terminal residue" evidence="2">
    <location>
        <position position="83"/>
    </location>
</feature>